<proteinExistence type="predicted"/>
<evidence type="ECO:0000313" key="3">
    <source>
        <dbReference type="Proteomes" id="UP000603141"/>
    </source>
</evidence>
<gene>
    <name evidence="2" type="ORF">JIN85_15165</name>
</gene>
<dbReference type="GO" id="GO:0005516">
    <property type="term" value="F:calmodulin binding"/>
    <property type="evidence" value="ECO:0007669"/>
    <property type="project" value="InterPro"/>
</dbReference>
<protein>
    <submittedName>
        <fullName evidence="2">Nuclear transport factor 2 family protein</fullName>
    </submittedName>
</protein>
<dbReference type="InterPro" id="IPR032710">
    <property type="entry name" value="NTF2-like_dom_sf"/>
</dbReference>
<evidence type="ECO:0000313" key="2">
    <source>
        <dbReference type="EMBL" id="MBK1883757.1"/>
    </source>
</evidence>
<dbReference type="Gene3D" id="3.10.450.50">
    <property type="match status" value="1"/>
</dbReference>
<organism evidence="2 3">
    <name type="scientific">Luteolibacter pohnpeiensis</name>
    <dbReference type="NCBI Taxonomy" id="454153"/>
    <lineage>
        <taxon>Bacteria</taxon>
        <taxon>Pseudomonadati</taxon>
        <taxon>Verrucomicrobiota</taxon>
        <taxon>Verrucomicrobiia</taxon>
        <taxon>Verrucomicrobiales</taxon>
        <taxon>Verrucomicrobiaceae</taxon>
        <taxon>Luteolibacter</taxon>
    </lineage>
</organism>
<dbReference type="CDD" id="cd00531">
    <property type="entry name" value="NTF2_like"/>
    <property type="match status" value="1"/>
</dbReference>
<dbReference type="EMBL" id="JAENIJ010000027">
    <property type="protein sequence ID" value="MBK1883757.1"/>
    <property type="molecule type" value="Genomic_DNA"/>
</dbReference>
<dbReference type="SUPFAM" id="SSF54427">
    <property type="entry name" value="NTF2-like"/>
    <property type="match status" value="1"/>
</dbReference>
<keyword evidence="3" id="KW-1185">Reference proteome</keyword>
<sequence length="130" mass="14718">MIASINSRQLLDTWIHGINQGETEKVLELYSADAVLLPTFSSRTIANEEGRRRYFERLASRDELSVSLHEKTVRSQTVGSMDVISGIYCFRFAIDGEILSFEARFTFAMDLTQGSPIVHHHSSQVPRQLS</sequence>
<comment type="caution">
    <text evidence="2">The sequence shown here is derived from an EMBL/GenBank/DDBJ whole genome shotgun (WGS) entry which is preliminary data.</text>
</comment>
<accession>A0A934S7S5</accession>
<dbReference type="GO" id="GO:0004683">
    <property type="term" value="F:calcium/calmodulin-dependent protein kinase activity"/>
    <property type="evidence" value="ECO:0007669"/>
    <property type="project" value="InterPro"/>
</dbReference>
<dbReference type="InterPro" id="IPR013543">
    <property type="entry name" value="Ca/CaM-dep_prot_kinase-assoc"/>
</dbReference>
<dbReference type="Pfam" id="PF08332">
    <property type="entry name" value="CaMKII_AD"/>
    <property type="match status" value="1"/>
</dbReference>
<reference evidence="2" key="1">
    <citation type="submission" date="2021-01" db="EMBL/GenBank/DDBJ databases">
        <title>Modified the classification status of verrucomicrobia.</title>
        <authorList>
            <person name="Feng X."/>
        </authorList>
    </citation>
    <scope>NUCLEOTIDE SEQUENCE</scope>
    <source>
        <strain evidence="2">KCTC 22041</strain>
    </source>
</reference>
<dbReference type="Proteomes" id="UP000603141">
    <property type="component" value="Unassembled WGS sequence"/>
</dbReference>
<feature type="domain" description="Calcium/calmodulin-dependent protein kinase II association-domain" evidence="1">
    <location>
        <begin position="9"/>
        <end position="126"/>
    </location>
</feature>
<evidence type="ECO:0000259" key="1">
    <source>
        <dbReference type="Pfam" id="PF08332"/>
    </source>
</evidence>
<name>A0A934S7S5_9BACT</name>
<dbReference type="AlphaFoldDB" id="A0A934S7S5"/>